<proteinExistence type="predicted"/>
<dbReference type="InterPro" id="IPR036047">
    <property type="entry name" value="F-box-like_dom_sf"/>
</dbReference>
<evidence type="ECO:0000313" key="2">
    <source>
        <dbReference type="Ensembl" id="ENSCCRP00015004828.1"/>
    </source>
</evidence>
<sequence length="45" mass="5115">DAEEGPGAPELLPEEILLQIFQYLPLLDRAFASQVCRGWNQTFHT</sequence>
<dbReference type="InterPro" id="IPR001810">
    <property type="entry name" value="F-box_dom"/>
</dbReference>
<name>A0A8C1SBI4_CYPCA</name>
<dbReference type="Proteomes" id="UP000694700">
    <property type="component" value="Unplaced"/>
</dbReference>
<dbReference type="FunFam" id="1.20.1280.50:FF:000005">
    <property type="entry name" value="F-box/LRR-repeat protein 3 isoform X1"/>
    <property type="match status" value="1"/>
</dbReference>
<evidence type="ECO:0000259" key="1">
    <source>
        <dbReference type="PROSITE" id="PS50181"/>
    </source>
</evidence>
<dbReference type="Pfam" id="PF12937">
    <property type="entry name" value="F-box-like"/>
    <property type="match status" value="1"/>
</dbReference>
<dbReference type="SUPFAM" id="SSF81383">
    <property type="entry name" value="F-box domain"/>
    <property type="match status" value="1"/>
</dbReference>
<reference evidence="2" key="1">
    <citation type="submission" date="2025-08" db="UniProtKB">
        <authorList>
            <consortium name="Ensembl"/>
        </authorList>
    </citation>
    <scope>IDENTIFICATION</scope>
</reference>
<dbReference type="PROSITE" id="PS50181">
    <property type="entry name" value="FBOX"/>
    <property type="match status" value="1"/>
</dbReference>
<dbReference type="Ensembl" id="ENSCCRT00015005033.1">
    <property type="protein sequence ID" value="ENSCCRP00015004828.1"/>
    <property type="gene ID" value="ENSCCRG00015002643.1"/>
</dbReference>
<organism evidence="2 3">
    <name type="scientific">Cyprinus carpio</name>
    <name type="common">Common carp</name>
    <dbReference type="NCBI Taxonomy" id="7962"/>
    <lineage>
        <taxon>Eukaryota</taxon>
        <taxon>Metazoa</taxon>
        <taxon>Chordata</taxon>
        <taxon>Craniata</taxon>
        <taxon>Vertebrata</taxon>
        <taxon>Euteleostomi</taxon>
        <taxon>Actinopterygii</taxon>
        <taxon>Neopterygii</taxon>
        <taxon>Teleostei</taxon>
        <taxon>Ostariophysi</taxon>
        <taxon>Cypriniformes</taxon>
        <taxon>Cyprinidae</taxon>
        <taxon>Cyprininae</taxon>
        <taxon>Cyprinus</taxon>
    </lineage>
</organism>
<feature type="domain" description="F-box" evidence="1">
    <location>
        <begin position="6"/>
        <end position="45"/>
    </location>
</feature>
<dbReference type="Gene3D" id="1.20.1280.50">
    <property type="match status" value="1"/>
</dbReference>
<dbReference type="AlphaFoldDB" id="A0A8C1SBI4"/>
<accession>A0A8C1SBI4</accession>
<evidence type="ECO:0000313" key="3">
    <source>
        <dbReference type="Proteomes" id="UP000694700"/>
    </source>
</evidence>
<protein>
    <recommendedName>
        <fullName evidence="1">F-box domain-containing protein</fullName>
    </recommendedName>
</protein>